<dbReference type="Proteomes" id="UP000566819">
    <property type="component" value="Unassembled WGS sequence"/>
</dbReference>
<comment type="caution">
    <text evidence="3">The sequence shown here is derived from an EMBL/GenBank/DDBJ whole genome shotgun (WGS) entry which is preliminary data.</text>
</comment>
<keyword evidence="4" id="KW-1185">Reference proteome</keyword>
<feature type="compositionally biased region" description="Basic and acidic residues" evidence="2">
    <location>
        <begin position="66"/>
        <end position="76"/>
    </location>
</feature>
<evidence type="ECO:0000313" key="4">
    <source>
        <dbReference type="Proteomes" id="UP000566819"/>
    </source>
</evidence>
<feature type="region of interest" description="Disordered" evidence="2">
    <location>
        <begin position="171"/>
        <end position="198"/>
    </location>
</feature>
<dbReference type="EMBL" id="JAAMPI010000008">
    <property type="protein sequence ID" value="KAF4637842.1"/>
    <property type="molecule type" value="Genomic_DNA"/>
</dbReference>
<feature type="compositionally biased region" description="Low complexity" evidence="2">
    <location>
        <begin position="397"/>
        <end position="416"/>
    </location>
</feature>
<feature type="compositionally biased region" description="Basic and acidic residues" evidence="2">
    <location>
        <begin position="171"/>
        <end position="181"/>
    </location>
</feature>
<organism evidence="3 4">
    <name type="scientific">Cudoniella acicularis</name>
    <dbReference type="NCBI Taxonomy" id="354080"/>
    <lineage>
        <taxon>Eukaryota</taxon>
        <taxon>Fungi</taxon>
        <taxon>Dikarya</taxon>
        <taxon>Ascomycota</taxon>
        <taxon>Pezizomycotina</taxon>
        <taxon>Leotiomycetes</taxon>
        <taxon>Helotiales</taxon>
        <taxon>Tricladiaceae</taxon>
        <taxon>Cudoniella</taxon>
    </lineage>
</organism>
<keyword evidence="1" id="KW-0175">Coiled coil</keyword>
<gene>
    <name evidence="3" type="ORF">G7Y89_g253</name>
</gene>
<feature type="region of interest" description="Disordered" evidence="2">
    <location>
        <begin position="58"/>
        <end position="77"/>
    </location>
</feature>
<feature type="compositionally biased region" description="Basic and acidic residues" evidence="2">
    <location>
        <begin position="509"/>
        <end position="540"/>
    </location>
</feature>
<evidence type="ECO:0000256" key="1">
    <source>
        <dbReference type="SAM" id="Coils"/>
    </source>
</evidence>
<evidence type="ECO:0000313" key="3">
    <source>
        <dbReference type="EMBL" id="KAF4637842.1"/>
    </source>
</evidence>
<feature type="region of interest" description="Disordered" evidence="2">
    <location>
        <begin position="487"/>
        <end position="564"/>
    </location>
</feature>
<dbReference type="AlphaFoldDB" id="A0A8H4W8H5"/>
<sequence>MNADAEDAPPPPYTPTDIFSNAGTTSNFHLSPAASRADDASVAATSSAAGSVIYTPLPSPPGSVNHDLDHGLEDGLSHQSSSSAAAYFDSRPVPAGYAASSQLVYHDVIVTSNTRPYDIPYPNEWASKDVSQQDWATFLNYLLPDHYASVNEDVADRKLRAELLDEQMSRLDLKQEDKSRSDQVSAQLEPLRQPPSPRIHTAASTVAEWNENFFHPRGIRITISDPQPEINPDGRLGIPGEWIPYDHEILTESVRTNEGGPNTGPSRKGMFGGFKNSFPGVEASSRGFKLGPIVADNTGFRIGKNGLVADNNGFRMGRNGLVADNNGFRMGNMLVADHKGFRLGGSRGFIADSRGVSMGGRTFGRKEGQDHTHRGRGRGHGFPGHQHAGPAPRRRSASVSSSSSSSSSSSESSLGSLPDYDDLKEQQLPTAKQSLMEWLNHPEHPITKSSVRDLKHQIKDAKKNSPQRHDQDMKELRQEVKNLLKMFKESKKAQKKERKQAKRERRTARRELKKEHRGARKEERRSRREGKKCARAERRNHPPWGASSSSLPVPGNTGHFPMQPPTMDMPSSSRGFPFGRAGSAPVVNKPQDLMTPPMPLGPPGIAAMHGGWPFTQGLPYAPGRISAPRGEGPSPVSRGSEQIHAQAHEMAMMADSKEAEAVKVHIAMTSPDVGEKDRLKMMDQATALEEEAGNYRREADRLTAEAMHLDSELARELEEEIGMEEQQSGVIHD</sequence>
<evidence type="ECO:0000256" key="2">
    <source>
        <dbReference type="SAM" id="MobiDB-lite"/>
    </source>
</evidence>
<feature type="coiled-coil region" evidence="1">
    <location>
        <begin position="678"/>
        <end position="719"/>
    </location>
</feature>
<reference evidence="3 4" key="1">
    <citation type="submission" date="2020-03" db="EMBL/GenBank/DDBJ databases">
        <title>Draft Genome Sequence of Cudoniella acicularis.</title>
        <authorList>
            <person name="Buettner E."/>
            <person name="Kellner H."/>
        </authorList>
    </citation>
    <scope>NUCLEOTIDE SEQUENCE [LARGE SCALE GENOMIC DNA]</scope>
    <source>
        <strain evidence="3 4">DSM 108380</strain>
    </source>
</reference>
<feature type="region of interest" description="Disordered" evidence="2">
    <location>
        <begin position="443"/>
        <end position="473"/>
    </location>
</feature>
<proteinExistence type="predicted"/>
<dbReference type="OrthoDB" id="5408998at2759"/>
<feature type="region of interest" description="Disordered" evidence="2">
    <location>
        <begin position="348"/>
        <end position="421"/>
    </location>
</feature>
<name>A0A8H4W8H5_9HELO</name>
<feature type="region of interest" description="Disordered" evidence="2">
    <location>
        <begin position="1"/>
        <end position="25"/>
    </location>
</feature>
<protein>
    <submittedName>
        <fullName evidence="3">Uncharacterized protein</fullName>
    </submittedName>
</protein>
<feature type="compositionally biased region" description="Basic residues" evidence="2">
    <location>
        <begin position="493"/>
        <end position="508"/>
    </location>
</feature>
<accession>A0A8H4W8H5</accession>